<accession>A0A085ZEJ8</accession>
<evidence type="ECO:0000313" key="1">
    <source>
        <dbReference type="EMBL" id="KFF02862.1"/>
    </source>
</evidence>
<keyword evidence="2" id="KW-1185">Reference proteome</keyword>
<gene>
    <name evidence="1" type="ORF">IX38_12970</name>
</gene>
<dbReference type="AlphaFoldDB" id="A0A085ZEJ8"/>
<protein>
    <submittedName>
        <fullName evidence="1">Uncharacterized protein</fullName>
    </submittedName>
</protein>
<proteinExistence type="predicted"/>
<dbReference type="Proteomes" id="UP000028703">
    <property type="component" value="Unassembled WGS sequence"/>
</dbReference>
<sequence>MEMSKEPLKDFLSKVEETVNKISTNDRTEEDVIMYYQILKKGNSLDQQMMQKLVSWPYTGSLKYHFFTIDLKIIGIKNL</sequence>
<comment type="caution">
    <text evidence="1">The sequence shown here is derived from an EMBL/GenBank/DDBJ whole genome shotgun (WGS) entry which is preliminary data.</text>
</comment>
<name>A0A085ZEJ8_9FLAO</name>
<evidence type="ECO:0000313" key="2">
    <source>
        <dbReference type="Proteomes" id="UP000028703"/>
    </source>
</evidence>
<dbReference type="EMBL" id="JPRO01000010">
    <property type="protein sequence ID" value="KFF02862.1"/>
    <property type="molecule type" value="Genomic_DNA"/>
</dbReference>
<organism evidence="1 2">
    <name type="scientific">Chryseobacterium luteum</name>
    <dbReference type="NCBI Taxonomy" id="421531"/>
    <lineage>
        <taxon>Bacteria</taxon>
        <taxon>Pseudomonadati</taxon>
        <taxon>Bacteroidota</taxon>
        <taxon>Flavobacteriia</taxon>
        <taxon>Flavobacteriales</taxon>
        <taxon>Weeksellaceae</taxon>
        <taxon>Chryseobacterium group</taxon>
        <taxon>Chryseobacterium</taxon>
    </lineage>
</organism>
<reference evidence="1 2" key="1">
    <citation type="submission" date="2014-07" db="EMBL/GenBank/DDBJ databases">
        <title>Genome of Chryseobacterium luteum DSM 18605.</title>
        <authorList>
            <person name="Stropko S.J."/>
            <person name="Pipes S.E."/>
            <person name="Newman J.D."/>
        </authorList>
    </citation>
    <scope>NUCLEOTIDE SEQUENCE [LARGE SCALE GENOMIC DNA]</scope>
    <source>
        <strain evidence="1 2">DSM 18605</strain>
    </source>
</reference>